<comment type="subcellular location">
    <subcellularLocation>
        <location evidence="1">Nucleus</location>
    </subcellularLocation>
</comment>
<dbReference type="EC" id="2.3.1.48" evidence="3"/>
<dbReference type="AlphaFoldDB" id="A0A183DS40"/>
<evidence type="ECO:0000313" key="11">
    <source>
        <dbReference type="EMBL" id="VDN18894.1"/>
    </source>
</evidence>
<keyword evidence="5" id="KW-0808">Transferase</keyword>
<evidence type="ECO:0000256" key="4">
    <source>
        <dbReference type="ARBA" id="ARBA00021268"/>
    </source>
</evidence>
<dbReference type="InterPro" id="IPR019467">
    <property type="entry name" value="Hat1_N"/>
</dbReference>
<dbReference type="InterPro" id="IPR037113">
    <property type="entry name" value="Hat1_N_sf"/>
</dbReference>
<dbReference type="Gene3D" id="3.90.360.10">
    <property type="entry name" value="Histone acetyl transferase 1 (HAT1), N-terminal domain"/>
    <property type="match status" value="1"/>
</dbReference>
<dbReference type="Pfam" id="PF21183">
    <property type="entry name" value="HAT1_C"/>
    <property type="match status" value="1"/>
</dbReference>
<dbReference type="SUPFAM" id="SSF55729">
    <property type="entry name" value="Acyl-CoA N-acyltransferases (Nat)"/>
    <property type="match status" value="1"/>
</dbReference>
<dbReference type="OrthoDB" id="10253098at2759"/>
<sequence>MSHIRETIFGYKDLEVILHHTDASMYIYVQLKYTSDISSITPEFKVWKVDESSPAFDAYLARVQTLALWYIEGAEYTDNTDTRWQHYFLYESVKMSDGCRRFVLAGYSSIVRFYNYPDRVRPRIAHMLLLPAFRHAGNGGRFLQAIYSDLINDSKVHDITVEEPAESFIRTRDFVDCCNCSRLKEFQAENLKKGFSKEMENAALQRFKIHPVSKYSSVRR</sequence>
<evidence type="ECO:0000256" key="1">
    <source>
        <dbReference type="ARBA" id="ARBA00004123"/>
    </source>
</evidence>
<comment type="catalytic activity">
    <reaction evidence="8">
        <text>L-lysyl-[protein] + acetyl-CoA = N(6)-acetyl-L-lysyl-[protein] + CoA + H(+)</text>
        <dbReference type="Rhea" id="RHEA:45948"/>
        <dbReference type="Rhea" id="RHEA-COMP:9752"/>
        <dbReference type="Rhea" id="RHEA-COMP:10731"/>
        <dbReference type="ChEBI" id="CHEBI:15378"/>
        <dbReference type="ChEBI" id="CHEBI:29969"/>
        <dbReference type="ChEBI" id="CHEBI:57287"/>
        <dbReference type="ChEBI" id="CHEBI:57288"/>
        <dbReference type="ChEBI" id="CHEBI:61930"/>
        <dbReference type="EC" id="2.3.1.48"/>
    </reaction>
</comment>
<evidence type="ECO:0000256" key="2">
    <source>
        <dbReference type="ARBA" id="ARBA00010543"/>
    </source>
</evidence>
<evidence type="ECO:0000259" key="10">
    <source>
        <dbReference type="Pfam" id="PF21183"/>
    </source>
</evidence>
<feature type="domain" description="Histone acetyl transferase HAT1 N-terminal" evidence="9">
    <location>
        <begin position="6"/>
        <end position="39"/>
    </location>
</feature>
<dbReference type="InterPro" id="IPR016181">
    <property type="entry name" value="Acyl_CoA_acyltransferase"/>
</dbReference>
<dbReference type="Pfam" id="PF10394">
    <property type="entry name" value="Hat1_N"/>
    <property type="match status" value="2"/>
</dbReference>
<reference evidence="11 12" key="2">
    <citation type="submission" date="2018-11" db="EMBL/GenBank/DDBJ databases">
        <authorList>
            <consortium name="Pathogen Informatics"/>
        </authorList>
    </citation>
    <scope>NUCLEOTIDE SEQUENCE [LARGE SCALE GENOMIC DNA]</scope>
</reference>
<dbReference type="GO" id="GO:0005634">
    <property type="term" value="C:nucleus"/>
    <property type="evidence" value="ECO:0007669"/>
    <property type="project" value="UniProtKB-SubCell"/>
</dbReference>
<feature type="domain" description="Histone acetyl transferase HAT1 N-terminal" evidence="9">
    <location>
        <begin position="43"/>
        <end position="72"/>
    </location>
</feature>
<dbReference type="Proteomes" id="UP000271098">
    <property type="component" value="Unassembled WGS sequence"/>
</dbReference>
<dbReference type="Gene3D" id="1.10.10.390">
    <property type="match status" value="1"/>
</dbReference>
<evidence type="ECO:0000256" key="6">
    <source>
        <dbReference type="ARBA" id="ARBA00023242"/>
    </source>
</evidence>
<dbReference type="InterPro" id="IPR048776">
    <property type="entry name" value="HAT1_C"/>
</dbReference>
<dbReference type="InterPro" id="IPR013523">
    <property type="entry name" value="Hist_AcTrfase_HAT1_C"/>
</dbReference>
<organism evidence="13">
    <name type="scientific">Gongylonema pulchrum</name>
    <dbReference type="NCBI Taxonomy" id="637853"/>
    <lineage>
        <taxon>Eukaryota</taxon>
        <taxon>Metazoa</taxon>
        <taxon>Ecdysozoa</taxon>
        <taxon>Nematoda</taxon>
        <taxon>Chromadorea</taxon>
        <taxon>Rhabditida</taxon>
        <taxon>Spirurina</taxon>
        <taxon>Spiruromorpha</taxon>
        <taxon>Spiruroidea</taxon>
        <taxon>Gongylonematidae</taxon>
        <taxon>Gongylonema</taxon>
    </lineage>
</organism>
<dbReference type="WBParaSite" id="GPUH_0001154501-mRNA-1">
    <property type="protein sequence ID" value="GPUH_0001154501-mRNA-1"/>
    <property type="gene ID" value="GPUH_0001154501"/>
</dbReference>
<name>A0A183DS40_9BILA</name>
<comment type="similarity">
    <text evidence="2">Belongs to the HAT1 family.</text>
</comment>
<accession>A0A183DS40</accession>
<evidence type="ECO:0000256" key="5">
    <source>
        <dbReference type="ARBA" id="ARBA00022679"/>
    </source>
</evidence>
<dbReference type="EMBL" id="UYRT01078615">
    <property type="protein sequence ID" value="VDN18894.1"/>
    <property type="molecule type" value="Genomic_DNA"/>
</dbReference>
<dbReference type="GO" id="GO:0004402">
    <property type="term" value="F:histone acetyltransferase activity"/>
    <property type="evidence" value="ECO:0007669"/>
    <property type="project" value="InterPro"/>
</dbReference>
<evidence type="ECO:0000256" key="7">
    <source>
        <dbReference type="ARBA" id="ARBA00023315"/>
    </source>
</evidence>
<dbReference type="GO" id="GO:0042393">
    <property type="term" value="F:histone binding"/>
    <property type="evidence" value="ECO:0007669"/>
    <property type="project" value="InterPro"/>
</dbReference>
<evidence type="ECO:0000313" key="13">
    <source>
        <dbReference type="WBParaSite" id="GPUH_0001154501-mRNA-1"/>
    </source>
</evidence>
<evidence type="ECO:0000313" key="12">
    <source>
        <dbReference type="Proteomes" id="UP000271098"/>
    </source>
</evidence>
<dbReference type="PANTHER" id="PTHR12046">
    <property type="entry name" value="HISTONE ACETYLTRANSFERASE TYPE B CATALYTIC SUBUNIT"/>
    <property type="match status" value="1"/>
</dbReference>
<keyword evidence="7" id="KW-0012">Acyltransferase</keyword>
<dbReference type="GO" id="GO:0031509">
    <property type="term" value="P:subtelomeric heterochromatin formation"/>
    <property type="evidence" value="ECO:0007669"/>
    <property type="project" value="InterPro"/>
</dbReference>
<dbReference type="InterPro" id="IPR017380">
    <property type="entry name" value="Hist_AcTrfase_B-typ_cat-su"/>
</dbReference>
<evidence type="ECO:0000259" key="9">
    <source>
        <dbReference type="Pfam" id="PF10394"/>
    </source>
</evidence>
<evidence type="ECO:0000256" key="8">
    <source>
        <dbReference type="ARBA" id="ARBA00048017"/>
    </source>
</evidence>
<proteinExistence type="inferred from homology"/>
<dbReference type="Gene3D" id="3.40.630.30">
    <property type="match status" value="1"/>
</dbReference>
<keyword evidence="6" id="KW-0539">Nucleus</keyword>
<keyword evidence="12" id="KW-1185">Reference proteome</keyword>
<feature type="domain" description="Histone acetyltransferase type B catalytic subunit C-terminal" evidence="10">
    <location>
        <begin position="172"/>
        <end position="210"/>
    </location>
</feature>
<protein>
    <recommendedName>
        <fullName evidence="4">Histone acetyltransferase type B catalytic subunit</fullName>
        <ecNumber evidence="3">2.3.1.48</ecNumber>
    </recommendedName>
</protein>
<dbReference type="GO" id="GO:0000781">
    <property type="term" value="C:chromosome, telomeric region"/>
    <property type="evidence" value="ECO:0007669"/>
    <property type="project" value="GOC"/>
</dbReference>
<gene>
    <name evidence="11" type="ORF">GPUH_LOCUS11531</name>
</gene>
<reference evidence="13" key="1">
    <citation type="submission" date="2016-06" db="UniProtKB">
        <authorList>
            <consortium name="WormBaseParasite"/>
        </authorList>
    </citation>
    <scope>IDENTIFICATION</scope>
</reference>
<evidence type="ECO:0000256" key="3">
    <source>
        <dbReference type="ARBA" id="ARBA00013184"/>
    </source>
</evidence>